<dbReference type="Proteomes" id="UP000585507">
    <property type="component" value="Unassembled WGS sequence"/>
</dbReference>
<evidence type="ECO:0000313" key="6">
    <source>
        <dbReference type="Proteomes" id="UP000585507"/>
    </source>
</evidence>
<proteinExistence type="predicted"/>
<name>A0A7W8UC51_9HYPH</name>
<reference evidence="5 6" key="1">
    <citation type="submission" date="2020-08" db="EMBL/GenBank/DDBJ databases">
        <title>Genomic Encyclopedia of Type Strains, Phase IV (KMG-V): Genome sequencing to study the core and pangenomes of soil and plant-associated prokaryotes.</title>
        <authorList>
            <person name="Whitman W."/>
        </authorList>
    </citation>
    <scope>NUCLEOTIDE SEQUENCE [LARGE SCALE GENOMIC DNA]</scope>
    <source>
        <strain evidence="5 6">SEMIA 4084</strain>
    </source>
</reference>
<gene>
    <name evidence="5" type="ORF">GGD55_002753</name>
</gene>
<evidence type="ECO:0000256" key="1">
    <source>
        <dbReference type="ARBA" id="ARBA00023002"/>
    </source>
</evidence>
<dbReference type="Pfam" id="PF08125">
    <property type="entry name" value="Mannitol_dh_C"/>
    <property type="match status" value="1"/>
</dbReference>
<organism evidence="5 6">
    <name type="scientific">Rhizobium giardinii</name>
    <dbReference type="NCBI Taxonomy" id="56731"/>
    <lineage>
        <taxon>Bacteria</taxon>
        <taxon>Pseudomonadati</taxon>
        <taxon>Pseudomonadota</taxon>
        <taxon>Alphaproteobacteria</taxon>
        <taxon>Hyphomicrobiales</taxon>
        <taxon>Rhizobiaceae</taxon>
        <taxon>Rhizobium/Agrobacterium group</taxon>
        <taxon>Rhizobium</taxon>
    </lineage>
</organism>
<dbReference type="RefSeq" id="WP_018327649.1">
    <property type="nucleotide sequence ID" value="NZ_JACHBK010000005.1"/>
</dbReference>
<dbReference type="Gene3D" id="1.10.1040.10">
    <property type="entry name" value="N-(1-d-carboxylethyl)-l-norvaline Dehydrogenase, domain 2"/>
    <property type="match status" value="1"/>
</dbReference>
<dbReference type="SUPFAM" id="SSF51735">
    <property type="entry name" value="NAD(P)-binding Rossmann-fold domains"/>
    <property type="match status" value="1"/>
</dbReference>
<comment type="caution">
    <text evidence="5">The sequence shown here is derived from an EMBL/GenBank/DDBJ whole genome shotgun (WGS) entry which is preliminary data.</text>
</comment>
<dbReference type="InterPro" id="IPR008927">
    <property type="entry name" value="6-PGluconate_DH-like_C_sf"/>
</dbReference>
<dbReference type="EMBL" id="JACHBK010000005">
    <property type="protein sequence ID" value="MBB5536049.1"/>
    <property type="molecule type" value="Genomic_DNA"/>
</dbReference>
<protein>
    <submittedName>
        <fullName evidence="5">Fructuronate reductase</fullName>
        <ecNumber evidence="5">1.1.1.57</ecNumber>
    </submittedName>
</protein>
<keyword evidence="2" id="KW-0520">NAD</keyword>
<evidence type="ECO:0000256" key="2">
    <source>
        <dbReference type="ARBA" id="ARBA00023027"/>
    </source>
</evidence>
<dbReference type="SUPFAM" id="SSF48179">
    <property type="entry name" value="6-phosphogluconate dehydrogenase C-terminal domain-like"/>
    <property type="match status" value="1"/>
</dbReference>
<dbReference type="Gene3D" id="3.40.50.720">
    <property type="entry name" value="NAD(P)-binding Rossmann-like Domain"/>
    <property type="match status" value="1"/>
</dbReference>
<dbReference type="InterPro" id="IPR050988">
    <property type="entry name" value="Mannitol_DH/Oxidoreductase"/>
</dbReference>
<feature type="domain" description="Mannitol dehydrogenase C-terminal" evidence="4">
    <location>
        <begin position="291"/>
        <end position="472"/>
    </location>
</feature>
<dbReference type="EC" id="1.1.1.57" evidence="5"/>
<feature type="domain" description="Mannitol dehydrogenase N-terminal" evidence="3">
    <location>
        <begin position="37"/>
        <end position="282"/>
    </location>
</feature>
<dbReference type="PROSITE" id="PS00974">
    <property type="entry name" value="MANNITOL_DHGENASE"/>
    <property type="match status" value="1"/>
</dbReference>
<dbReference type="PANTHER" id="PTHR43362:SF1">
    <property type="entry name" value="MANNITOL DEHYDROGENASE 2-RELATED"/>
    <property type="match status" value="1"/>
</dbReference>
<sequence length="495" mass="53174">MTDHLEAPAARLDSSTLETLPADIARPAYARSQTMPGIVHLGLGAFHRAHQAVFVDDCLNDAETGWGIIGASLRSSDTRDALAPQDGLYTLSVVDGGGERLRVIGCLLRSLVAPEDPDALLQAMTDPGVRIITLTVTEKAYMRSAAGDLDLAHPDIVWDLANPRQPTTIHGFLAEAISRRRAAGTVPFTILSCDNLPANGATLKRLLVAFATARDEALGAFVDSDIAFPSSMVDRIVPATTDEDRARIAARLGVSDAWPVTTEPFLQWVVEDNFPAGRPQWERFGVEMVRDVAPFEEMKLRLLNGSHSSIAYLGLLMGKPTVSDAFSDPLIRRFVSRLWAEAIPSLPADAGLNPQAYTAELERRYDNPALKHRTAQIANDGSQKLPQRIIAVALARLAAGGSARHLMLAPAAWLAAAQARGRTLPASHFTDPLDPVLAEIFAKNANAGQTARAAFEAAGFAAGSPYREELVDLTASHLNALRRNGAEATLKELLA</sequence>
<dbReference type="InterPro" id="IPR013118">
    <property type="entry name" value="Mannitol_DH_C"/>
</dbReference>
<dbReference type="InterPro" id="IPR000669">
    <property type="entry name" value="Mannitol_DH"/>
</dbReference>
<evidence type="ECO:0000259" key="4">
    <source>
        <dbReference type="Pfam" id="PF08125"/>
    </source>
</evidence>
<dbReference type="InterPro" id="IPR023027">
    <property type="entry name" value="Mannitol_DH_CS"/>
</dbReference>
<keyword evidence="6" id="KW-1185">Reference proteome</keyword>
<dbReference type="Pfam" id="PF01232">
    <property type="entry name" value="Mannitol_dh"/>
    <property type="match status" value="1"/>
</dbReference>
<dbReference type="InterPro" id="IPR013328">
    <property type="entry name" value="6PGD_dom2"/>
</dbReference>
<dbReference type="AlphaFoldDB" id="A0A7W8UC51"/>
<keyword evidence="1 5" id="KW-0560">Oxidoreductase</keyword>
<dbReference type="InterPro" id="IPR013131">
    <property type="entry name" value="Mannitol_DH_N"/>
</dbReference>
<accession>A0A7W8UC51</accession>
<dbReference type="InterPro" id="IPR036291">
    <property type="entry name" value="NAD(P)-bd_dom_sf"/>
</dbReference>
<evidence type="ECO:0000313" key="5">
    <source>
        <dbReference type="EMBL" id="MBB5536049.1"/>
    </source>
</evidence>
<dbReference type="PRINTS" id="PR00084">
    <property type="entry name" value="MTLDHDRGNASE"/>
</dbReference>
<evidence type="ECO:0000259" key="3">
    <source>
        <dbReference type="Pfam" id="PF01232"/>
    </source>
</evidence>
<dbReference type="GO" id="GO:0019594">
    <property type="term" value="P:mannitol metabolic process"/>
    <property type="evidence" value="ECO:0007669"/>
    <property type="project" value="InterPro"/>
</dbReference>
<dbReference type="GO" id="GO:0008866">
    <property type="term" value="F:fructuronate reductase activity"/>
    <property type="evidence" value="ECO:0007669"/>
    <property type="project" value="UniProtKB-EC"/>
</dbReference>
<dbReference type="PANTHER" id="PTHR43362">
    <property type="entry name" value="MANNITOL DEHYDROGENASE DSF1-RELATED"/>
    <property type="match status" value="1"/>
</dbReference>